<evidence type="ECO:0000256" key="1">
    <source>
        <dbReference type="ARBA" id="ARBA00023015"/>
    </source>
</evidence>
<evidence type="ECO:0000256" key="5">
    <source>
        <dbReference type="SAM" id="MobiDB-lite"/>
    </source>
</evidence>
<dbReference type="PANTHER" id="PTHR43133">
    <property type="entry name" value="RNA POLYMERASE ECF-TYPE SIGMA FACTO"/>
    <property type="match status" value="1"/>
</dbReference>
<dbReference type="GO" id="GO:0003677">
    <property type="term" value="F:DNA binding"/>
    <property type="evidence" value="ECO:0007669"/>
    <property type="project" value="UniProtKB-KW"/>
</dbReference>
<evidence type="ECO:0000256" key="4">
    <source>
        <dbReference type="ARBA" id="ARBA00023163"/>
    </source>
</evidence>
<dbReference type="SUPFAM" id="SSF88946">
    <property type="entry name" value="Sigma2 domain of RNA polymerase sigma factors"/>
    <property type="match status" value="1"/>
</dbReference>
<comment type="caution">
    <text evidence="7">The sequence shown here is derived from an EMBL/GenBank/DDBJ whole genome shotgun (WGS) entry which is preliminary data.</text>
</comment>
<dbReference type="GO" id="GO:0000428">
    <property type="term" value="C:DNA-directed RNA polymerase complex"/>
    <property type="evidence" value="ECO:0007669"/>
    <property type="project" value="UniProtKB-KW"/>
</dbReference>
<dbReference type="GO" id="GO:0006352">
    <property type="term" value="P:DNA-templated transcription initiation"/>
    <property type="evidence" value="ECO:0007669"/>
    <property type="project" value="InterPro"/>
</dbReference>
<dbReference type="GO" id="GO:0016987">
    <property type="term" value="F:sigma factor activity"/>
    <property type="evidence" value="ECO:0007669"/>
    <property type="project" value="UniProtKB-KW"/>
</dbReference>
<dbReference type="AlphaFoldDB" id="A0A7W3LLD7"/>
<dbReference type="EMBL" id="JACJIA010000002">
    <property type="protein sequence ID" value="MBA8950283.1"/>
    <property type="molecule type" value="Genomic_DNA"/>
</dbReference>
<proteinExistence type="predicted"/>
<evidence type="ECO:0000259" key="6">
    <source>
        <dbReference type="Pfam" id="PF04542"/>
    </source>
</evidence>
<keyword evidence="1" id="KW-0805">Transcription regulation</keyword>
<feature type="domain" description="RNA polymerase sigma-70 region 2" evidence="6">
    <location>
        <begin position="30"/>
        <end position="93"/>
    </location>
</feature>
<dbReference type="Gene3D" id="1.10.1740.10">
    <property type="match status" value="1"/>
</dbReference>
<sequence>MPRWSPYPAETDRALAVGLTEADGDALGALYDAYAGRLYDYVLSVTGETRPAAGIVHDVFIDAARRAPRMRDHRDLRAWLYGAARRRVLQHGRADAPFWETDAEFSPVAEVPPGELRELSDAAFRRLDADDQEALLLALRHGLAAGELAHVWGVATRRAAARRAAARAALDEAFAGELDRAAERCAALPAPETEDTLATVPPAPRPGPAGAAGLVTGGPPPAEPAALKRHRAACPRCRDRAEVPAAALPAAAPAPVLPAALRHRVLHTATDPELAGYRVDIAARGGTLTPEGMPVQPDVASPFTRRWLFTGGGMAGALVAALVAALMITVPAGTVHWNSGPKPTPVISRTPASDALRSPVGRVPGHAPPAVRPHGRRTPAAPGDGGTPGTDPSPTPVVPGRPRPPAPPKPGTLVVAPAEVDLGNKKTAQVTITAKNGPVDWRVVSSSDKVTVSQEEGDLGTGASGALTINLRNGFLGLPGEAELTFIDETGEERTVAVEWGVTLV</sequence>
<dbReference type="InterPro" id="IPR007627">
    <property type="entry name" value="RNA_pol_sigma70_r2"/>
</dbReference>
<organism evidence="7 8">
    <name type="scientific">Actinomadura namibiensis</name>
    <dbReference type="NCBI Taxonomy" id="182080"/>
    <lineage>
        <taxon>Bacteria</taxon>
        <taxon>Bacillati</taxon>
        <taxon>Actinomycetota</taxon>
        <taxon>Actinomycetes</taxon>
        <taxon>Streptosporangiales</taxon>
        <taxon>Thermomonosporaceae</taxon>
        <taxon>Actinomadura</taxon>
    </lineage>
</organism>
<evidence type="ECO:0000256" key="2">
    <source>
        <dbReference type="ARBA" id="ARBA00023082"/>
    </source>
</evidence>
<protein>
    <submittedName>
        <fullName evidence="7">DNA-directed RNA polymerase specialized sigma24 family protein</fullName>
    </submittedName>
</protein>
<evidence type="ECO:0000256" key="3">
    <source>
        <dbReference type="ARBA" id="ARBA00023125"/>
    </source>
</evidence>
<keyword evidence="3" id="KW-0238">DNA-binding</keyword>
<dbReference type="RefSeq" id="WP_182842729.1">
    <property type="nucleotide sequence ID" value="NZ_JACJIA010000002.1"/>
</dbReference>
<gene>
    <name evidence="7" type="ORF">HNR61_001896</name>
</gene>
<dbReference type="InterPro" id="IPR039425">
    <property type="entry name" value="RNA_pol_sigma-70-like"/>
</dbReference>
<dbReference type="InterPro" id="IPR013325">
    <property type="entry name" value="RNA_pol_sigma_r2"/>
</dbReference>
<dbReference type="Pfam" id="PF04542">
    <property type="entry name" value="Sigma70_r2"/>
    <property type="match status" value="1"/>
</dbReference>
<accession>A0A7W3LLD7</accession>
<reference evidence="7 8" key="1">
    <citation type="submission" date="2020-08" db="EMBL/GenBank/DDBJ databases">
        <title>Genomic Encyclopedia of Type Strains, Phase IV (KMG-IV): sequencing the most valuable type-strain genomes for metagenomic binning, comparative biology and taxonomic classification.</title>
        <authorList>
            <person name="Goeker M."/>
        </authorList>
    </citation>
    <scope>NUCLEOTIDE SEQUENCE [LARGE SCALE GENOMIC DNA]</scope>
    <source>
        <strain evidence="7 8">DSM 44197</strain>
    </source>
</reference>
<keyword evidence="7" id="KW-0240">DNA-directed RNA polymerase</keyword>
<dbReference type="Proteomes" id="UP000572680">
    <property type="component" value="Unassembled WGS sequence"/>
</dbReference>
<evidence type="ECO:0000313" key="8">
    <source>
        <dbReference type="Proteomes" id="UP000572680"/>
    </source>
</evidence>
<feature type="region of interest" description="Disordered" evidence="5">
    <location>
        <begin position="336"/>
        <end position="411"/>
    </location>
</feature>
<keyword evidence="8" id="KW-1185">Reference proteome</keyword>
<name>A0A7W3LLD7_ACTNM</name>
<evidence type="ECO:0000313" key="7">
    <source>
        <dbReference type="EMBL" id="MBA8950283.1"/>
    </source>
</evidence>
<keyword evidence="2" id="KW-0731">Sigma factor</keyword>
<dbReference type="PANTHER" id="PTHR43133:SF8">
    <property type="entry name" value="RNA POLYMERASE SIGMA FACTOR HI_1459-RELATED"/>
    <property type="match status" value="1"/>
</dbReference>
<keyword evidence="4" id="KW-0804">Transcription</keyword>
<feature type="compositionally biased region" description="Pro residues" evidence="5">
    <location>
        <begin position="391"/>
        <end position="410"/>
    </location>
</feature>